<feature type="domain" description="Peptidase M15C" evidence="3">
    <location>
        <begin position="49"/>
        <end position="115"/>
    </location>
</feature>
<dbReference type="Gene3D" id="1.10.530.10">
    <property type="match status" value="1"/>
</dbReference>
<keyword evidence="5" id="KW-1185">Reference proteome</keyword>
<dbReference type="GO" id="GO:0008233">
    <property type="term" value="F:peptidase activity"/>
    <property type="evidence" value="ECO:0007669"/>
    <property type="project" value="InterPro"/>
</dbReference>
<dbReference type="InterPro" id="IPR052354">
    <property type="entry name" value="Cell_Wall_Dynamics_Protein"/>
</dbReference>
<dbReference type="Gene3D" id="1.10.101.10">
    <property type="entry name" value="PGBD-like superfamily/PGBD"/>
    <property type="match status" value="1"/>
</dbReference>
<dbReference type="OrthoDB" id="1441884at2"/>
<protein>
    <submittedName>
        <fullName evidence="4">Putative chitinase</fullName>
    </submittedName>
</protein>
<dbReference type="InterPro" id="IPR039561">
    <property type="entry name" value="Peptidase_M15C"/>
</dbReference>
<dbReference type="InterPro" id="IPR002477">
    <property type="entry name" value="Peptidoglycan-bd-like"/>
</dbReference>
<dbReference type="Pfam" id="PF13539">
    <property type="entry name" value="Peptidase_M15_4"/>
    <property type="match status" value="1"/>
</dbReference>
<dbReference type="InterPro" id="IPR009045">
    <property type="entry name" value="Zn_M74/Hedgehog-like"/>
</dbReference>
<dbReference type="GO" id="GO:0006032">
    <property type="term" value="P:chitin catabolic process"/>
    <property type="evidence" value="ECO:0007669"/>
    <property type="project" value="InterPro"/>
</dbReference>
<dbReference type="Pfam" id="PF00182">
    <property type="entry name" value="Glyco_hydro_19"/>
    <property type="match status" value="1"/>
</dbReference>
<evidence type="ECO:0000313" key="5">
    <source>
        <dbReference type="Proteomes" id="UP000246569"/>
    </source>
</evidence>
<dbReference type="Gene3D" id="3.30.1380.10">
    <property type="match status" value="1"/>
</dbReference>
<dbReference type="GO" id="GO:0004568">
    <property type="term" value="F:chitinase activity"/>
    <property type="evidence" value="ECO:0007669"/>
    <property type="project" value="InterPro"/>
</dbReference>
<dbReference type="Proteomes" id="UP000246569">
    <property type="component" value="Unassembled WGS sequence"/>
</dbReference>
<sequence length="412" mass="44870">MSLNRQQAIFLQHVAELIRKAPELGLTITGGELYRTPEQQAMYLRDGRSKTMNSQHLKRLAIDLNFFVEQPDGSLRLVYDDERVRQLGQFWESLDPSANRWGGSWSSFKDVPHFERRESAGSKAAVAAAPAATPVVSAPPTPAAAPLGRMPRLAGTVGFRQTNQRDDVETIQRLLNLNAAGFGLDPLLKPDGIFGTKTTEAVRGFQQKMIGMAEGDGCVQPGDATLRALCATLPGALDAVLLQFIFLAAAEDALAALAAPIIDTMQRHDITTPLRAAHFIAQIGHESGELRYREEIASGAAYEGRRDLGNTQPGDGRRYKGRGLIQLTGRANYAEYSKTSGLDVDVVADPARVATDDRLCVDVAGWYWSLREINALADRDDLEAVTRRINGGLNGLADRRRLLGRAKALLGA</sequence>
<proteinExistence type="predicted"/>
<reference evidence="4 5" key="1">
    <citation type="submission" date="2018-05" db="EMBL/GenBank/DDBJ databases">
        <title>Genomic Encyclopedia of Type Strains, Phase IV (KMG-IV): sequencing the most valuable type-strain genomes for metagenomic binning, comparative biology and taxonomic classification.</title>
        <authorList>
            <person name="Goeker M."/>
        </authorList>
    </citation>
    <scope>NUCLEOTIDE SEQUENCE [LARGE SCALE GENOMIC DNA]</scope>
    <source>
        <strain evidence="4 5">DSM 23606</strain>
    </source>
</reference>
<name>A0A317MVF6_9GAMM</name>
<dbReference type="EMBL" id="QGTJ01000004">
    <property type="protein sequence ID" value="PWV62246.1"/>
    <property type="molecule type" value="Genomic_DNA"/>
</dbReference>
<dbReference type="InterPro" id="IPR000726">
    <property type="entry name" value="Glyco_hydro_19_cat"/>
</dbReference>
<feature type="domain" description="Glycoside hydrolase family 19 catalytic" evidence="1">
    <location>
        <begin position="292"/>
        <end position="369"/>
    </location>
</feature>
<evidence type="ECO:0000259" key="2">
    <source>
        <dbReference type="Pfam" id="PF01471"/>
    </source>
</evidence>
<accession>A0A317MVF6</accession>
<dbReference type="SUPFAM" id="SSF53955">
    <property type="entry name" value="Lysozyme-like"/>
    <property type="match status" value="1"/>
</dbReference>
<dbReference type="RefSeq" id="WP_110018084.1">
    <property type="nucleotide sequence ID" value="NZ_QGTJ01000004.1"/>
</dbReference>
<dbReference type="AlphaFoldDB" id="A0A317MVF6"/>
<gene>
    <name evidence="4" type="ORF">C7443_10440</name>
</gene>
<organism evidence="4 5">
    <name type="scientific">Plasticicumulans acidivorans</name>
    <dbReference type="NCBI Taxonomy" id="886464"/>
    <lineage>
        <taxon>Bacteria</taxon>
        <taxon>Pseudomonadati</taxon>
        <taxon>Pseudomonadota</taxon>
        <taxon>Gammaproteobacteria</taxon>
        <taxon>Candidatus Competibacteraceae</taxon>
        <taxon>Plasticicumulans</taxon>
    </lineage>
</organism>
<dbReference type="InterPro" id="IPR036366">
    <property type="entry name" value="PGBDSf"/>
</dbReference>
<dbReference type="PANTHER" id="PTHR34408">
    <property type="entry name" value="FAMILY PROTEIN, PUTATIVE-RELATED"/>
    <property type="match status" value="1"/>
</dbReference>
<evidence type="ECO:0000313" key="4">
    <source>
        <dbReference type="EMBL" id="PWV62246.1"/>
    </source>
</evidence>
<feature type="domain" description="Peptidoglycan binding-like" evidence="2">
    <location>
        <begin position="165"/>
        <end position="209"/>
    </location>
</feature>
<dbReference type="InterPro" id="IPR036365">
    <property type="entry name" value="PGBD-like_sf"/>
</dbReference>
<evidence type="ECO:0000259" key="3">
    <source>
        <dbReference type="Pfam" id="PF13539"/>
    </source>
</evidence>
<dbReference type="PANTHER" id="PTHR34408:SF1">
    <property type="entry name" value="GLYCOSYL HYDROLASE FAMILY 19 DOMAIN-CONTAINING PROTEIN HI_1415"/>
    <property type="match status" value="1"/>
</dbReference>
<evidence type="ECO:0000259" key="1">
    <source>
        <dbReference type="Pfam" id="PF00182"/>
    </source>
</evidence>
<dbReference type="InterPro" id="IPR023346">
    <property type="entry name" value="Lysozyme-like_dom_sf"/>
</dbReference>
<dbReference type="SUPFAM" id="SSF55166">
    <property type="entry name" value="Hedgehog/DD-peptidase"/>
    <property type="match status" value="1"/>
</dbReference>
<comment type="caution">
    <text evidence="4">The sequence shown here is derived from an EMBL/GenBank/DDBJ whole genome shotgun (WGS) entry which is preliminary data.</text>
</comment>
<dbReference type="GO" id="GO:0016998">
    <property type="term" value="P:cell wall macromolecule catabolic process"/>
    <property type="evidence" value="ECO:0007669"/>
    <property type="project" value="InterPro"/>
</dbReference>
<dbReference type="Pfam" id="PF01471">
    <property type="entry name" value="PG_binding_1"/>
    <property type="match status" value="1"/>
</dbReference>
<dbReference type="CDD" id="cd14845">
    <property type="entry name" value="L-Ala-D-Glu_peptidase_like"/>
    <property type="match status" value="1"/>
</dbReference>
<dbReference type="SUPFAM" id="SSF47090">
    <property type="entry name" value="PGBD-like"/>
    <property type="match status" value="1"/>
</dbReference>